<feature type="compositionally biased region" description="Polar residues" evidence="1">
    <location>
        <begin position="88"/>
        <end position="105"/>
    </location>
</feature>
<feature type="region of interest" description="Disordered" evidence="1">
    <location>
        <begin position="509"/>
        <end position="590"/>
    </location>
</feature>
<sequence length="590" mass="64967">MEDADYKLGNDHSMEREDVDPKIFKDVLPAESRRKSLQSYINEESGSESMSSQVLDPEGFSAGGTIKDDSKTSQEACKQDASVGGPNPGTQDASVEVTNPGTQDSEALLDDRMVSGKVKGKVKEFIKIFNYEGSPKRKGSFETQDHRSRGNAKSKSRAKAKINNEDAFWVTTSLADEVLEKTKEQISNFNSDIHMINDSSSERNETFKACAESTYETLDSSVGYTEETQFEDIEGCLVEQLSEDHNEPQPKDTYQDQIKISDAKIREWSKGKEGNIRSLLSTLQYVLWPESGWKPVPLVNIIEGPSVKRSYQKALLCLHPDKLQQRDAAPHEKYMAEKFSIFCRRPGINLMQSVAFDERTGIPFPVLIPAHIFPPTSLFLIYQNPCITWKNNGNCQAAEAATVVIQHPGGKTERVYWSVAASQVMAANPGHYVALIITTLPSSSSSSSSFTALPSSIRSSSRSSTTAVKHLKLLRPADTLRIGHTYRLVSFEEVLREFASTKRQVKLSRLLVKHKEKPASRRSSSSSDGSGGGGGSNSRGCKIRSSSTDDSGNDTSSNSRCSKDCSGGGYRDEQHSRSQVNEPESSPATV</sequence>
<feature type="region of interest" description="Disordered" evidence="1">
    <location>
        <begin position="134"/>
        <end position="158"/>
    </location>
</feature>
<feature type="compositionally biased region" description="Basic and acidic residues" evidence="1">
    <location>
        <begin position="139"/>
        <end position="148"/>
    </location>
</feature>
<dbReference type="AlphaFoldDB" id="A0A6V7NVQ6"/>
<proteinExistence type="predicted"/>
<feature type="region of interest" description="Disordered" evidence="1">
    <location>
        <begin position="1"/>
        <end position="23"/>
    </location>
</feature>
<dbReference type="EMBL" id="LR862142">
    <property type="protein sequence ID" value="CAD1822647.1"/>
    <property type="molecule type" value="Genomic_DNA"/>
</dbReference>
<dbReference type="InterPro" id="IPR025322">
    <property type="entry name" value="PADRE_dom"/>
</dbReference>
<organism evidence="2">
    <name type="scientific">Ananas comosus var. bracteatus</name>
    <name type="common">red pineapple</name>
    <dbReference type="NCBI Taxonomy" id="296719"/>
    <lineage>
        <taxon>Eukaryota</taxon>
        <taxon>Viridiplantae</taxon>
        <taxon>Streptophyta</taxon>
        <taxon>Embryophyta</taxon>
        <taxon>Tracheophyta</taxon>
        <taxon>Spermatophyta</taxon>
        <taxon>Magnoliopsida</taxon>
        <taxon>Liliopsida</taxon>
        <taxon>Poales</taxon>
        <taxon>Bromeliaceae</taxon>
        <taxon>Bromelioideae</taxon>
        <taxon>Ananas</taxon>
    </lineage>
</organism>
<gene>
    <name evidence="2" type="ORF">CB5_LOCUS5858</name>
</gene>
<dbReference type="Pfam" id="PF14009">
    <property type="entry name" value="PADRE"/>
    <property type="match status" value="1"/>
</dbReference>
<feature type="region of interest" description="Disordered" evidence="1">
    <location>
        <begin position="36"/>
        <end position="105"/>
    </location>
</feature>
<feature type="compositionally biased region" description="Polar residues" evidence="1">
    <location>
        <begin position="577"/>
        <end position="590"/>
    </location>
</feature>
<evidence type="ECO:0008006" key="3">
    <source>
        <dbReference type="Google" id="ProtNLM"/>
    </source>
</evidence>
<evidence type="ECO:0000256" key="1">
    <source>
        <dbReference type="SAM" id="MobiDB-lite"/>
    </source>
</evidence>
<reference evidence="2" key="1">
    <citation type="submission" date="2020-07" db="EMBL/GenBank/DDBJ databases">
        <authorList>
            <person name="Lin J."/>
        </authorList>
    </citation>
    <scope>NUCLEOTIDE SEQUENCE</scope>
</reference>
<feature type="compositionally biased region" description="Basic residues" evidence="1">
    <location>
        <begin position="149"/>
        <end position="158"/>
    </location>
</feature>
<name>A0A6V7NVQ6_ANACO</name>
<dbReference type="Gene3D" id="1.10.287.110">
    <property type="entry name" value="DnaJ domain"/>
    <property type="match status" value="1"/>
</dbReference>
<dbReference type="PANTHER" id="PTHR33413:SF1">
    <property type="entry name" value="EXPRESSED PROTEIN"/>
    <property type="match status" value="1"/>
</dbReference>
<dbReference type="SUPFAM" id="SSF46565">
    <property type="entry name" value="Chaperone J-domain"/>
    <property type="match status" value="1"/>
</dbReference>
<accession>A0A6V7NVQ6</accession>
<feature type="compositionally biased region" description="Low complexity" evidence="1">
    <location>
        <begin position="545"/>
        <end position="559"/>
    </location>
</feature>
<dbReference type="InterPro" id="IPR036869">
    <property type="entry name" value="J_dom_sf"/>
</dbReference>
<dbReference type="PANTHER" id="PTHR33413">
    <property type="entry name" value="EXPRESSED PROTEIN"/>
    <property type="match status" value="1"/>
</dbReference>
<protein>
    <recommendedName>
        <fullName evidence="3">J domain-containing protein</fullName>
    </recommendedName>
</protein>
<feature type="compositionally biased region" description="Polar residues" evidence="1">
    <location>
        <begin position="37"/>
        <end position="54"/>
    </location>
</feature>
<evidence type="ECO:0000313" key="2">
    <source>
        <dbReference type="EMBL" id="CAD1822647.1"/>
    </source>
</evidence>